<comment type="catalytic activity">
    <reaction evidence="6">
        <text>guanosine(1835) in 23S rRNA + S-adenosyl-L-methionine = N(2)-methylguanosine(1835) in 23S rRNA + S-adenosyl-L-homocysteine + H(+)</text>
        <dbReference type="Rhea" id="RHEA:42744"/>
        <dbReference type="Rhea" id="RHEA-COMP:10217"/>
        <dbReference type="Rhea" id="RHEA-COMP:10218"/>
        <dbReference type="ChEBI" id="CHEBI:15378"/>
        <dbReference type="ChEBI" id="CHEBI:57856"/>
        <dbReference type="ChEBI" id="CHEBI:59789"/>
        <dbReference type="ChEBI" id="CHEBI:74269"/>
        <dbReference type="ChEBI" id="CHEBI:74481"/>
        <dbReference type="EC" id="2.1.1.174"/>
    </reaction>
</comment>
<dbReference type="Pfam" id="PF26049">
    <property type="entry name" value="RLMG_N"/>
    <property type="match status" value="1"/>
</dbReference>
<name>A0ABT7SZU2_9ALTE</name>
<organism evidence="9 10">
    <name type="scientific">Alteromonas arenosi</name>
    <dbReference type="NCBI Taxonomy" id="3055817"/>
    <lineage>
        <taxon>Bacteria</taxon>
        <taxon>Pseudomonadati</taxon>
        <taxon>Pseudomonadota</taxon>
        <taxon>Gammaproteobacteria</taxon>
        <taxon>Alteromonadales</taxon>
        <taxon>Alteromonadaceae</taxon>
        <taxon>Alteromonas/Salinimonas group</taxon>
        <taxon>Alteromonas</taxon>
    </lineage>
</organism>
<dbReference type="PANTHER" id="PTHR47816:SF5">
    <property type="entry name" value="RIBOSOMAL RNA LARGE SUBUNIT METHYLTRANSFERASE G"/>
    <property type="match status" value="1"/>
</dbReference>
<dbReference type="GO" id="GO:0008168">
    <property type="term" value="F:methyltransferase activity"/>
    <property type="evidence" value="ECO:0007669"/>
    <property type="project" value="UniProtKB-KW"/>
</dbReference>
<evidence type="ECO:0000313" key="9">
    <source>
        <dbReference type="EMBL" id="MDM7861713.1"/>
    </source>
</evidence>
<comment type="caution">
    <text evidence="9">The sequence shown here is derived from an EMBL/GenBank/DDBJ whole genome shotgun (WGS) entry which is preliminary data.</text>
</comment>
<evidence type="ECO:0000256" key="6">
    <source>
        <dbReference type="HAMAP-Rule" id="MF_01859"/>
    </source>
</evidence>
<keyword evidence="3 6" id="KW-0489">Methyltransferase</keyword>
<dbReference type="InterPro" id="IPR058679">
    <property type="entry name" value="RlmG_N"/>
</dbReference>
<reference evidence="9 10" key="1">
    <citation type="submission" date="2023-06" db="EMBL/GenBank/DDBJ databases">
        <title>Alteromonas sp. ASW11-36 isolated from intertidal sand.</title>
        <authorList>
            <person name="Li Y."/>
        </authorList>
    </citation>
    <scope>NUCLEOTIDE SEQUENCE [LARGE SCALE GENOMIC DNA]</scope>
    <source>
        <strain evidence="9 10">ASW11-36</strain>
    </source>
</reference>
<proteinExistence type="inferred from homology"/>
<evidence type="ECO:0000256" key="3">
    <source>
        <dbReference type="ARBA" id="ARBA00022603"/>
    </source>
</evidence>
<comment type="subcellular location">
    <subcellularLocation>
        <location evidence="6">Cytoplasm</location>
    </subcellularLocation>
</comment>
<dbReference type="Pfam" id="PF05175">
    <property type="entry name" value="MTS"/>
    <property type="match status" value="1"/>
</dbReference>
<comment type="function">
    <text evidence="6">Specifically methylates the guanine in position 1835 (m2G1835) of 23S rRNA.</text>
</comment>
<dbReference type="RefSeq" id="WP_289366366.1">
    <property type="nucleotide sequence ID" value="NZ_JAUCBP010000012.1"/>
</dbReference>
<keyword evidence="2 6" id="KW-0698">rRNA processing</keyword>
<feature type="domain" description="RlmG N-terminal" evidence="8">
    <location>
        <begin position="4"/>
        <end position="186"/>
    </location>
</feature>
<keyword evidence="5 6" id="KW-0949">S-adenosyl-L-methionine</keyword>
<evidence type="ECO:0000256" key="5">
    <source>
        <dbReference type="ARBA" id="ARBA00022691"/>
    </source>
</evidence>
<dbReference type="PIRSF" id="PIRSF037565">
    <property type="entry name" value="RRNA_m2G_Mtase_RsmD_prd"/>
    <property type="match status" value="1"/>
</dbReference>
<dbReference type="PANTHER" id="PTHR47816">
    <property type="entry name" value="RIBOSOMAL RNA SMALL SUBUNIT METHYLTRANSFERASE C"/>
    <property type="match status" value="1"/>
</dbReference>
<evidence type="ECO:0000256" key="4">
    <source>
        <dbReference type="ARBA" id="ARBA00022679"/>
    </source>
</evidence>
<protein>
    <recommendedName>
        <fullName evidence="6">Ribosomal RNA large subunit methyltransferase G</fullName>
        <ecNumber evidence="6">2.1.1.174</ecNumber>
    </recommendedName>
    <alternativeName>
        <fullName evidence="6">23S rRNA m2G1835 methyltransferase</fullName>
    </alternativeName>
    <alternativeName>
        <fullName evidence="6">rRNA (guanine-N(2)-)-methyltransferase RlmG</fullName>
    </alternativeName>
</protein>
<accession>A0ABT7SZU2</accession>
<keyword evidence="4 6" id="KW-0808">Transferase</keyword>
<sequence>MLTTQCVLNDIELELRRYPAHNQHKSLQAWDSADTLITAHVIDSNNVTSTANIALLNDEFGALAALVSAALPNTHLYSHSDSWISAKATAENLVRNQLDTQIDYIDSLAPLVQCDAVLLKIPRSLALLEWQLSLLNQSLPAGTPIIAGAKVTALTPSVFKLFERYCGTVTTSLAHKKSRLLFAQTQTGDTPTKYPTQFTTTAAETGTELTLVNHANVFSRQSLDIGARVMLQHLPELDANSDIHLIDLGCGNGVLGLAMLARYPNIKVSFVDESHMALASAQASVVANMPDSLKRCQFIASNCLETFTQGECGQVQLVLCNPPFHQQNTLTEHIARQMFKDAYKHLGSGGELRVVANRHLPYGQTLKHRFGGFSVLASERKFVILSAIKRR</sequence>
<evidence type="ECO:0000313" key="10">
    <source>
        <dbReference type="Proteomes" id="UP001234343"/>
    </source>
</evidence>
<evidence type="ECO:0000259" key="8">
    <source>
        <dbReference type="Pfam" id="PF26049"/>
    </source>
</evidence>
<dbReference type="InterPro" id="IPR046977">
    <property type="entry name" value="RsmC/RlmG"/>
</dbReference>
<dbReference type="GO" id="GO:0032259">
    <property type="term" value="P:methylation"/>
    <property type="evidence" value="ECO:0007669"/>
    <property type="project" value="UniProtKB-KW"/>
</dbReference>
<dbReference type="PROSITE" id="PS00092">
    <property type="entry name" value="N6_MTASE"/>
    <property type="match status" value="1"/>
</dbReference>
<evidence type="ECO:0000256" key="2">
    <source>
        <dbReference type="ARBA" id="ARBA00022552"/>
    </source>
</evidence>
<dbReference type="InterPro" id="IPR002052">
    <property type="entry name" value="DNA_methylase_N6_adenine_CS"/>
</dbReference>
<dbReference type="EMBL" id="JAUCBP010000012">
    <property type="protein sequence ID" value="MDM7861713.1"/>
    <property type="molecule type" value="Genomic_DNA"/>
</dbReference>
<dbReference type="SUPFAM" id="SSF53335">
    <property type="entry name" value="S-adenosyl-L-methionine-dependent methyltransferases"/>
    <property type="match status" value="1"/>
</dbReference>
<dbReference type="CDD" id="cd02440">
    <property type="entry name" value="AdoMet_MTases"/>
    <property type="match status" value="1"/>
</dbReference>
<dbReference type="InterPro" id="IPR007848">
    <property type="entry name" value="Small_mtfrase_dom"/>
</dbReference>
<evidence type="ECO:0000256" key="1">
    <source>
        <dbReference type="ARBA" id="ARBA00022490"/>
    </source>
</evidence>
<dbReference type="EC" id="2.1.1.174" evidence="6"/>
<dbReference type="Proteomes" id="UP001234343">
    <property type="component" value="Unassembled WGS sequence"/>
</dbReference>
<feature type="domain" description="Methyltransferase small" evidence="7">
    <location>
        <begin position="208"/>
        <end position="385"/>
    </location>
</feature>
<keyword evidence="10" id="KW-1185">Reference proteome</keyword>
<dbReference type="InterPro" id="IPR029063">
    <property type="entry name" value="SAM-dependent_MTases_sf"/>
</dbReference>
<comment type="similarity">
    <text evidence="6">Belongs to the methyltransferase superfamily. RlmG family.</text>
</comment>
<gene>
    <name evidence="6" type="primary">rlmG</name>
    <name evidence="9" type="ORF">QTP81_14015</name>
</gene>
<evidence type="ECO:0000259" key="7">
    <source>
        <dbReference type="Pfam" id="PF05175"/>
    </source>
</evidence>
<keyword evidence="1 6" id="KW-0963">Cytoplasm</keyword>
<dbReference type="Gene3D" id="3.40.50.150">
    <property type="entry name" value="Vaccinia Virus protein VP39"/>
    <property type="match status" value="2"/>
</dbReference>
<dbReference type="InterPro" id="IPR017237">
    <property type="entry name" value="RLMG"/>
</dbReference>
<dbReference type="HAMAP" id="MF_01859">
    <property type="entry name" value="23SrRNA_methyltr_G"/>
    <property type="match status" value="1"/>
</dbReference>